<accession>A0A0R3APG8</accession>
<dbReference type="EMBL" id="JYLN01000001">
    <property type="protein sequence ID" value="KRP74825.1"/>
    <property type="molecule type" value="Genomic_DNA"/>
</dbReference>
<dbReference type="AlphaFoldDB" id="A0A0R3APG8"/>
<comment type="caution">
    <text evidence="1">The sequence shown here is derived from an EMBL/GenBank/DDBJ whole genome shotgun (WGS) entry which is preliminary data.</text>
</comment>
<dbReference type="Proteomes" id="UP000050852">
    <property type="component" value="Unassembled WGS sequence"/>
</dbReference>
<proteinExistence type="predicted"/>
<gene>
    <name evidence="1" type="ORF">TX23_01145</name>
</gene>
<evidence type="ECO:0000313" key="2">
    <source>
        <dbReference type="Proteomes" id="UP000050852"/>
    </source>
</evidence>
<organism evidence="1 2">
    <name type="scientific">Pseudomonas paralactis</name>
    <dbReference type="NCBI Taxonomy" id="1615673"/>
    <lineage>
        <taxon>Bacteria</taxon>
        <taxon>Pseudomonadati</taxon>
        <taxon>Pseudomonadota</taxon>
        <taxon>Gammaproteobacteria</taxon>
        <taxon>Pseudomonadales</taxon>
        <taxon>Pseudomonadaceae</taxon>
        <taxon>Pseudomonas</taxon>
    </lineage>
</organism>
<reference evidence="1 2" key="1">
    <citation type="submission" date="2015-02" db="EMBL/GenBank/DDBJ databases">
        <title>Two Pseudomonas sp. nov., isolated from raw milk.</title>
        <authorList>
            <person name="Wenning M."/>
            <person name="von Neubeck M."/>
            <person name="Huptas C."/>
            <person name="Scherer S."/>
        </authorList>
    </citation>
    <scope>NUCLEOTIDE SEQUENCE [LARGE SCALE GENOMIC DNA]</scope>
    <source>
        <strain evidence="1 2">DSM 29164</strain>
    </source>
</reference>
<name>A0A0R3APG8_9PSED</name>
<protein>
    <submittedName>
        <fullName evidence="1">Uncharacterized protein</fullName>
    </submittedName>
</protein>
<sequence>MNQCCSAAFGSAYCQPALLDEAQIMSPPAQLWIAEKFSLVSSQVETTEDPELFGETSHLTEKTELVDGVFPSWRKVMPSKRRTQVETFPCLNGE</sequence>
<evidence type="ECO:0000313" key="1">
    <source>
        <dbReference type="EMBL" id="KRP74825.1"/>
    </source>
</evidence>